<gene>
    <name evidence="3" type="ORF">S03H2_40060</name>
</gene>
<dbReference type="AlphaFoldDB" id="X1I7Q1"/>
<evidence type="ECO:0000256" key="1">
    <source>
        <dbReference type="ARBA" id="ARBA00023002"/>
    </source>
</evidence>
<proteinExistence type="predicted"/>
<dbReference type="Gene3D" id="3.40.920.10">
    <property type="entry name" value="Pyruvate-ferredoxin oxidoreductase, PFOR, domain III"/>
    <property type="match status" value="1"/>
</dbReference>
<dbReference type="InterPro" id="IPR002869">
    <property type="entry name" value="Pyrv_flavodox_OxRed_cen"/>
</dbReference>
<dbReference type="PANTHER" id="PTHR43854">
    <property type="entry name" value="INDOLEPYRUVATE OXIDOREDUCTASE SUBUNIT IORB"/>
    <property type="match status" value="1"/>
</dbReference>
<dbReference type="InterPro" id="IPR019752">
    <property type="entry name" value="Pyrv/ketoisovalerate_OxRed_cat"/>
</dbReference>
<evidence type="ECO:0000259" key="2">
    <source>
        <dbReference type="Pfam" id="PF01558"/>
    </source>
</evidence>
<dbReference type="PANTHER" id="PTHR43854:SF1">
    <property type="entry name" value="INDOLEPYRUVATE OXIDOREDUCTASE SUBUNIT IORB"/>
    <property type="match status" value="1"/>
</dbReference>
<dbReference type="SUPFAM" id="SSF53323">
    <property type="entry name" value="Pyruvate-ferredoxin oxidoreductase, PFOR, domain III"/>
    <property type="match status" value="1"/>
</dbReference>
<sequence>PFTVSLGESKYPSLDEILAKLNMISNKVITLNAIQIAEEAGSSKVANIVMLGVLFGIGQLPIKIETIKDTIQARFPAKLASVNIKAFDLGYETASTLLSKP</sequence>
<reference evidence="3" key="1">
    <citation type="journal article" date="2014" name="Front. Microbiol.">
        <title>High frequency of phylogenetically diverse reductive dehalogenase-homologous genes in deep subseafloor sedimentary metagenomes.</title>
        <authorList>
            <person name="Kawai M."/>
            <person name="Futagami T."/>
            <person name="Toyoda A."/>
            <person name="Takaki Y."/>
            <person name="Nishi S."/>
            <person name="Hori S."/>
            <person name="Arai W."/>
            <person name="Tsubouchi T."/>
            <person name="Morono Y."/>
            <person name="Uchiyama I."/>
            <person name="Ito T."/>
            <person name="Fujiyama A."/>
            <person name="Inagaki F."/>
            <person name="Takami H."/>
        </authorList>
    </citation>
    <scope>NUCLEOTIDE SEQUENCE</scope>
    <source>
        <strain evidence="3">Expedition CK06-06</strain>
    </source>
</reference>
<keyword evidence="1" id="KW-0560">Oxidoreductase</keyword>
<protein>
    <recommendedName>
        <fullName evidence="2">Pyruvate/ketoisovalerate oxidoreductase catalytic domain-containing protein</fullName>
    </recommendedName>
</protein>
<comment type="caution">
    <text evidence="3">The sequence shown here is derived from an EMBL/GenBank/DDBJ whole genome shotgun (WGS) entry which is preliminary data.</text>
</comment>
<accession>X1I7Q1</accession>
<dbReference type="EMBL" id="BARU01024808">
    <property type="protein sequence ID" value="GAH53588.1"/>
    <property type="molecule type" value="Genomic_DNA"/>
</dbReference>
<dbReference type="InterPro" id="IPR052198">
    <property type="entry name" value="IorB_Oxidoreductase"/>
</dbReference>
<evidence type="ECO:0000313" key="3">
    <source>
        <dbReference type="EMBL" id="GAH53588.1"/>
    </source>
</evidence>
<feature type="domain" description="Pyruvate/ketoisovalerate oxidoreductase catalytic" evidence="2">
    <location>
        <begin position="17"/>
        <end position="92"/>
    </location>
</feature>
<organism evidence="3">
    <name type="scientific">marine sediment metagenome</name>
    <dbReference type="NCBI Taxonomy" id="412755"/>
    <lineage>
        <taxon>unclassified sequences</taxon>
        <taxon>metagenomes</taxon>
        <taxon>ecological metagenomes</taxon>
    </lineage>
</organism>
<feature type="non-terminal residue" evidence="3">
    <location>
        <position position="1"/>
    </location>
</feature>
<dbReference type="Pfam" id="PF01558">
    <property type="entry name" value="POR"/>
    <property type="match status" value="1"/>
</dbReference>
<name>X1I7Q1_9ZZZZ</name>
<dbReference type="GO" id="GO:0016903">
    <property type="term" value="F:oxidoreductase activity, acting on the aldehyde or oxo group of donors"/>
    <property type="evidence" value="ECO:0007669"/>
    <property type="project" value="InterPro"/>
</dbReference>